<dbReference type="SUPFAM" id="SSF46955">
    <property type="entry name" value="Putative DNA-binding domain"/>
    <property type="match status" value="1"/>
</dbReference>
<dbReference type="InterPro" id="IPR009061">
    <property type="entry name" value="DNA-bd_dom_put_sf"/>
</dbReference>
<sequence>MVSIGEVSSMTGLSVKALRHYDDTGLLRPAEVDPVSRYRRYGVDQVRPGVVVRALRDAGVPLREVAQALEGDPADVLARHRDRVLREREREDRAHDTARRVLATLTAPVDVVERTVPALPYAGRVLVVDADPDDAADVRETDAEANALLGDLAAALQEEGAGPVGPFWTTMRPGPRPEQVELVLCWPTVRPLPRGWGGDDVETGELPARRELAVRLPAADVDDVPPGVVHPAALALFDAAAARDVEPLEGSLRQTVVVADGDVPRVELSMTVA</sequence>
<dbReference type="Pfam" id="PF13411">
    <property type="entry name" value="MerR_1"/>
    <property type="match status" value="1"/>
</dbReference>
<evidence type="ECO:0000313" key="4">
    <source>
        <dbReference type="Proteomes" id="UP000009236"/>
    </source>
</evidence>
<name>F6FWX0_ISOV2</name>
<evidence type="ECO:0000313" key="3">
    <source>
        <dbReference type="EMBL" id="AEG43542.1"/>
    </source>
</evidence>
<evidence type="ECO:0000256" key="1">
    <source>
        <dbReference type="ARBA" id="ARBA00023125"/>
    </source>
</evidence>
<dbReference type="HOGENOM" id="CLU_065103_2_0_11"/>
<proteinExistence type="predicted"/>
<gene>
    <name evidence="3" type="ordered locus">Isova_0756</name>
</gene>
<dbReference type="AlphaFoldDB" id="F6FWX0"/>
<dbReference type="eggNOG" id="COG0789">
    <property type="taxonomic scope" value="Bacteria"/>
</dbReference>
<dbReference type="EMBL" id="CP002810">
    <property type="protein sequence ID" value="AEG43542.1"/>
    <property type="molecule type" value="Genomic_DNA"/>
</dbReference>
<organism evidence="4">
    <name type="scientific">Isoptericola variabilis (strain 225)</name>
    <dbReference type="NCBI Taxonomy" id="743718"/>
    <lineage>
        <taxon>Bacteria</taxon>
        <taxon>Bacillati</taxon>
        <taxon>Actinomycetota</taxon>
        <taxon>Actinomycetes</taxon>
        <taxon>Micrococcales</taxon>
        <taxon>Promicromonosporaceae</taxon>
        <taxon>Isoptericola</taxon>
    </lineage>
</organism>
<dbReference type="KEGG" id="iva:Isova_0756"/>
<protein>
    <submittedName>
        <fullName evidence="3">Transcriptional regulator, MerR family</fullName>
    </submittedName>
</protein>
<dbReference type="SMART" id="SM00422">
    <property type="entry name" value="HTH_MERR"/>
    <property type="match status" value="1"/>
</dbReference>
<dbReference type="Gene3D" id="1.10.1660.10">
    <property type="match status" value="1"/>
</dbReference>
<evidence type="ECO:0000259" key="2">
    <source>
        <dbReference type="PROSITE" id="PS50937"/>
    </source>
</evidence>
<dbReference type="RefSeq" id="WP_013837934.1">
    <property type="nucleotide sequence ID" value="NC_015588.1"/>
</dbReference>
<reference evidence="3 4" key="1">
    <citation type="submission" date="2011-05" db="EMBL/GenBank/DDBJ databases">
        <title>Complete sequence of Isoptericola variabilis 225.</title>
        <authorList>
            <consortium name="US DOE Joint Genome Institute"/>
            <person name="Lucas S."/>
            <person name="Han J."/>
            <person name="Lapidus A."/>
            <person name="Cheng J.-F."/>
            <person name="Goodwin L."/>
            <person name="Pitluck S."/>
            <person name="Peters L."/>
            <person name="Mikhailova N."/>
            <person name="Zeytun A."/>
            <person name="Han C."/>
            <person name="Tapia R."/>
            <person name="Land M."/>
            <person name="Hauser L."/>
            <person name="Kyrpides N."/>
            <person name="Ivanova N."/>
            <person name="Pagani I."/>
            <person name="Siebers A."/>
            <person name="Allgaier M."/>
            <person name="Thelen M."/>
            <person name="Hugenholtz P."/>
            <person name="Gladden J."/>
            <person name="Woyke T."/>
        </authorList>
    </citation>
    <scope>NUCLEOTIDE SEQUENCE [LARGE SCALE GENOMIC DNA]</scope>
    <source>
        <strain evidence="4">225</strain>
    </source>
</reference>
<dbReference type="PANTHER" id="PTHR30204:SF97">
    <property type="entry name" value="MERR FAMILY REGULATORY PROTEIN"/>
    <property type="match status" value="1"/>
</dbReference>
<keyword evidence="1" id="KW-0238">DNA-binding</keyword>
<dbReference type="InterPro" id="IPR047057">
    <property type="entry name" value="MerR_fam"/>
</dbReference>
<dbReference type="PROSITE" id="PS50937">
    <property type="entry name" value="HTH_MERR_2"/>
    <property type="match status" value="1"/>
</dbReference>
<dbReference type="Proteomes" id="UP000009236">
    <property type="component" value="Chromosome"/>
</dbReference>
<dbReference type="PROSITE" id="PS00552">
    <property type="entry name" value="HTH_MERR_1"/>
    <property type="match status" value="1"/>
</dbReference>
<feature type="domain" description="HTH merR-type" evidence="2">
    <location>
        <begin position="1"/>
        <end position="71"/>
    </location>
</feature>
<accession>F6FWX0</accession>
<dbReference type="InterPro" id="IPR000551">
    <property type="entry name" value="MerR-type_HTH_dom"/>
</dbReference>
<dbReference type="STRING" id="743718.Isova_0756"/>
<dbReference type="Gene3D" id="3.20.80.10">
    <property type="entry name" value="Regulatory factor, effector binding domain"/>
    <property type="match status" value="1"/>
</dbReference>
<dbReference type="CDD" id="cd01107">
    <property type="entry name" value="HTH_BmrR"/>
    <property type="match status" value="1"/>
</dbReference>
<dbReference type="GO" id="GO:0003677">
    <property type="term" value="F:DNA binding"/>
    <property type="evidence" value="ECO:0007669"/>
    <property type="project" value="UniProtKB-KW"/>
</dbReference>
<dbReference type="PANTHER" id="PTHR30204">
    <property type="entry name" value="REDOX-CYCLING DRUG-SENSING TRANSCRIPTIONAL ACTIVATOR SOXR"/>
    <property type="match status" value="1"/>
</dbReference>
<dbReference type="GO" id="GO:0003700">
    <property type="term" value="F:DNA-binding transcription factor activity"/>
    <property type="evidence" value="ECO:0007669"/>
    <property type="project" value="InterPro"/>
</dbReference>
<dbReference type="InterPro" id="IPR011256">
    <property type="entry name" value="Reg_factor_effector_dom_sf"/>
</dbReference>
<keyword evidence="4" id="KW-1185">Reference proteome</keyword>